<dbReference type="EMBL" id="CVMT01000001">
    <property type="protein sequence ID" value="CRG84462.1"/>
    <property type="molecule type" value="Genomic_DNA"/>
</dbReference>
<protein>
    <recommendedName>
        <fullName evidence="2">F-box domain-containing protein</fullName>
    </recommendedName>
</protein>
<dbReference type="SUPFAM" id="SSF81383">
    <property type="entry name" value="F-box domain"/>
    <property type="match status" value="1"/>
</dbReference>
<evidence type="ECO:0000259" key="2">
    <source>
        <dbReference type="Pfam" id="PF12937"/>
    </source>
</evidence>
<dbReference type="AlphaFoldDB" id="A0A0U1LMY6"/>
<dbReference type="OMA" id="KMHWSPR"/>
<dbReference type="Proteomes" id="UP000054383">
    <property type="component" value="Unassembled WGS sequence"/>
</dbReference>
<dbReference type="Pfam" id="PF12937">
    <property type="entry name" value="F-box-like"/>
    <property type="match status" value="1"/>
</dbReference>
<keyword evidence="4" id="KW-1185">Reference proteome</keyword>
<name>A0A0U1LMY6_TALIS</name>
<dbReference type="InterPro" id="IPR001810">
    <property type="entry name" value="F-box_dom"/>
</dbReference>
<accession>A0A0U1LMY6</accession>
<evidence type="ECO:0000256" key="1">
    <source>
        <dbReference type="SAM" id="MobiDB-lite"/>
    </source>
</evidence>
<evidence type="ECO:0000313" key="4">
    <source>
        <dbReference type="Proteomes" id="UP000054383"/>
    </source>
</evidence>
<feature type="domain" description="F-box" evidence="2">
    <location>
        <begin position="27"/>
        <end position="70"/>
    </location>
</feature>
<gene>
    <name evidence="3" type="ORF">PISL3812_01746</name>
</gene>
<reference evidence="3 4" key="1">
    <citation type="submission" date="2015-04" db="EMBL/GenBank/DDBJ databases">
        <authorList>
            <person name="Syromyatnikov M.Y."/>
            <person name="Popov V.N."/>
        </authorList>
    </citation>
    <scope>NUCLEOTIDE SEQUENCE [LARGE SCALE GENOMIC DNA]</scope>
    <source>
        <strain evidence="3">WF-38-12</strain>
    </source>
</reference>
<organism evidence="3 4">
    <name type="scientific">Talaromyces islandicus</name>
    <name type="common">Penicillium islandicum</name>
    <dbReference type="NCBI Taxonomy" id="28573"/>
    <lineage>
        <taxon>Eukaryota</taxon>
        <taxon>Fungi</taxon>
        <taxon>Dikarya</taxon>
        <taxon>Ascomycota</taxon>
        <taxon>Pezizomycotina</taxon>
        <taxon>Eurotiomycetes</taxon>
        <taxon>Eurotiomycetidae</taxon>
        <taxon>Eurotiales</taxon>
        <taxon>Trichocomaceae</taxon>
        <taxon>Talaromyces</taxon>
        <taxon>Talaromyces sect. Islandici</taxon>
    </lineage>
</organism>
<dbReference type="InterPro" id="IPR036047">
    <property type="entry name" value="F-box-like_dom_sf"/>
</dbReference>
<feature type="compositionally biased region" description="Polar residues" evidence="1">
    <location>
        <begin position="615"/>
        <end position="634"/>
    </location>
</feature>
<feature type="region of interest" description="Disordered" evidence="1">
    <location>
        <begin position="603"/>
        <end position="669"/>
    </location>
</feature>
<dbReference type="STRING" id="28573.A0A0U1LMY6"/>
<proteinExistence type="predicted"/>
<dbReference type="OrthoDB" id="5311681at2759"/>
<evidence type="ECO:0000313" key="3">
    <source>
        <dbReference type="EMBL" id="CRG84462.1"/>
    </source>
</evidence>
<sequence length="720" mass="80005">MAAVNRNMFDASVHADQTGNGAAVLVALPLNLVAHIVSFIEEPGDLARMCRTCRLFNYMALPHLYRNISLTSYNQIRYRNEQPEGWGSASPFLMGLDVLVTKPQAALVRSLTLRGEWKEPDLEEHSRVGRVPESSMVLNIAVRAALERTVNIRSFSWDLNTKLLETVYLGLSQLSKLTSLSIRFPTSRHPRPIYEIPAMPHLRSLRVTDIDPLCYPDDISTLLAKSRRLRELALHWSPRMREFQEPSVIVHDYFRQCTAENLPMKLRKVAFYNFYARRTIDMNAAIQEDMIEDMTFINNANPGTEDSPYYLSFVDRTWLLAGHPSSTCSWKSIRHDTLTKEFCEFLASVTSLERLYFVNPARIPAETMQSPRQTGGQLISTSNSTSNPTGQILNGAIQSSAMTSISGISRGGSAASSPHSPSANPSPILQLRDSFFIPIITSNGATLRHLVLPSRWPLSTLLIARLVRVCPNLEQLAMAPEVSAMESFQLLIPFLRKLSAMRILVPPGEKPSGIQPLPTRPTNGSSPTPFISLSELADLDERLHIEKISALLADKDTHGNLKVTSLGHKAYELGEFYQIPASEASPSAEPMELIEEHARDTTVVVPGYPGPGTGSPLSGNLPTLLTRQPHRSPNTPAPGRSANGQRSALGKRSWEEASSPNAGADPQPEFTLVWESDNIYETLPSGEKIAWRRRVRPASSEVLKKWEIFALDSQDVEPFD</sequence>